<reference evidence="8 9" key="1">
    <citation type="journal article" date="2019" name="Nat. Plants">
        <title>Stout camphor tree genome fills gaps in understanding of flowering plant genome evolution.</title>
        <authorList>
            <person name="Chaw S.M."/>
            <person name="Liu Y.C."/>
            <person name="Wu Y.W."/>
            <person name="Wang H.Y."/>
            <person name="Lin C.I."/>
            <person name="Wu C.S."/>
            <person name="Ke H.M."/>
            <person name="Chang L.Y."/>
            <person name="Hsu C.Y."/>
            <person name="Yang H.T."/>
            <person name="Sudianto E."/>
            <person name="Hsu M.H."/>
            <person name="Wu K.P."/>
            <person name="Wang L.N."/>
            <person name="Leebens-Mack J.H."/>
            <person name="Tsai I.J."/>
        </authorList>
    </citation>
    <scope>NUCLEOTIDE SEQUENCE [LARGE SCALE GENOMIC DNA]</scope>
    <source>
        <strain evidence="9">cv. Chaw 1501</strain>
        <tissue evidence="8">Young leaves</tissue>
    </source>
</reference>
<dbReference type="OrthoDB" id="411372at2759"/>
<comment type="caution">
    <text evidence="8">The sequence shown here is derived from an EMBL/GenBank/DDBJ whole genome shotgun (WGS) entry which is preliminary data.</text>
</comment>
<feature type="region of interest" description="Disordered" evidence="5">
    <location>
        <begin position="646"/>
        <end position="675"/>
    </location>
</feature>
<accession>A0A3S3MI33</accession>
<feature type="compositionally biased region" description="Basic and acidic residues" evidence="5">
    <location>
        <begin position="69"/>
        <end position="85"/>
    </location>
</feature>
<proteinExistence type="predicted"/>
<feature type="compositionally biased region" description="Polar residues" evidence="5">
    <location>
        <begin position="440"/>
        <end position="449"/>
    </location>
</feature>
<keyword evidence="6" id="KW-0812">Transmembrane</keyword>
<feature type="compositionally biased region" description="Polar residues" evidence="5">
    <location>
        <begin position="648"/>
        <end position="675"/>
    </location>
</feature>
<feature type="compositionally biased region" description="Polar residues" evidence="5">
    <location>
        <begin position="728"/>
        <end position="737"/>
    </location>
</feature>
<feature type="transmembrane region" description="Helical" evidence="6">
    <location>
        <begin position="1098"/>
        <end position="1121"/>
    </location>
</feature>
<feature type="compositionally biased region" description="Low complexity" evidence="5">
    <location>
        <begin position="742"/>
        <end position="756"/>
    </location>
</feature>
<evidence type="ECO:0000256" key="2">
    <source>
        <dbReference type="ARBA" id="ARBA00022771"/>
    </source>
</evidence>
<dbReference type="SUPFAM" id="SSF90229">
    <property type="entry name" value="CCCH zinc finger"/>
    <property type="match status" value="1"/>
</dbReference>
<dbReference type="Pfam" id="PF18044">
    <property type="entry name" value="zf-CCCH_4"/>
    <property type="match status" value="1"/>
</dbReference>
<keyword evidence="9" id="KW-1185">Reference proteome</keyword>
<feature type="zinc finger region" description="C3H1-type" evidence="4">
    <location>
        <begin position="289"/>
        <end position="316"/>
    </location>
</feature>
<dbReference type="PANTHER" id="PTHR36886">
    <property type="entry name" value="PROTEIN FRIGIDA-ESSENTIAL 1"/>
    <property type="match status" value="1"/>
</dbReference>
<evidence type="ECO:0000256" key="5">
    <source>
        <dbReference type="SAM" id="MobiDB-lite"/>
    </source>
</evidence>
<feature type="compositionally biased region" description="Polar residues" evidence="5">
    <location>
        <begin position="31"/>
        <end position="41"/>
    </location>
</feature>
<evidence type="ECO:0000313" key="8">
    <source>
        <dbReference type="EMBL" id="RWR84188.1"/>
    </source>
</evidence>
<evidence type="ECO:0000313" key="9">
    <source>
        <dbReference type="Proteomes" id="UP000283530"/>
    </source>
</evidence>
<feature type="compositionally biased region" description="Polar residues" evidence="5">
    <location>
        <begin position="783"/>
        <end position="795"/>
    </location>
</feature>
<feature type="compositionally biased region" description="Basic and acidic residues" evidence="5">
    <location>
        <begin position="43"/>
        <end position="53"/>
    </location>
</feature>
<dbReference type="InterPro" id="IPR000571">
    <property type="entry name" value="Znf_CCCH"/>
</dbReference>
<feature type="compositionally biased region" description="Basic and acidic residues" evidence="5">
    <location>
        <begin position="94"/>
        <end position="103"/>
    </location>
</feature>
<name>A0A3S3MI33_9MAGN</name>
<feature type="region of interest" description="Disordered" evidence="5">
    <location>
        <begin position="273"/>
        <end position="293"/>
    </location>
</feature>
<evidence type="ECO:0000256" key="1">
    <source>
        <dbReference type="ARBA" id="ARBA00022723"/>
    </source>
</evidence>
<dbReference type="GO" id="GO:0008270">
    <property type="term" value="F:zinc ion binding"/>
    <property type="evidence" value="ECO:0007669"/>
    <property type="project" value="UniProtKB-KW"/>
</dbReference>
<protein>
    <submittedName>
        <fullName evidence="8">Zinc finger CCCH domain-containing protein 55</fullName>
    </submittedName>
</protein>
<evidence type="ECO:0000259" key="7">
    <source>
        <dbReference type="PROSITE" id="PS50103"/>
    </source>
</evidence>
<dbReference type="Proteomes" id="UP000283530">
    <property type="component" value="Unassembled WGS sequence"/>
</dbReference>
<feature type="compositionally biased region" description="Basic and acidic residues" evidence="5">
    <location>
        <begin position="325"/>
        <end position="351"/>
    </location>
</feature>
<feature type="compositionally biased region" description="Basic and acidic residues" evidence="5">
    <location>
        <begin position="525"/>
        <end position="539"/>
    </location>
</feature>
<keyword evidence="6" id="KW-0472">Membrane</keyword>
<feature type="compositionally biased region" description="Basic and acidic residues" evidence="5">
    <location>
        <begin position="273"/>
        <end position="287"/>
    </location>
</feature>
<dbReference type="InterPro" id="IPR052650">
    <property type="entry name" value="Zinc_finger_CCCH"/>
</dbReference>
<dbReference type="EMBL" id="QPKB01000005">
    <property type="protein sequence ID" value="RWR84188.1"/>
    <property type="molecule type" value="Genomic_DNA"/>
</dbReference>
<feature type="region of interest" description="Disordered" evidence="5">
    <location>
        <begin position="373"/>
        <end position="593"/>
    </location>
</feature>
<dbReference type="SMART" id="SM00356">
    <property type="entry name" value="ZnF_C3H1"/>
    <property type="match status" value="2"/>
</dbReference>
<dbReference type="InterPro" id="IPR041367">
    <property type="entry name" value="Znf-CCCH_4"/>
</dbReference>
<keyword evidence="2 4" id="KW-0863">Zinc-finger</keyword>
<dbReference type="PROSITE" id="PS50103">
    <property type="entry name" value="ZF_C3H1"/>
    <property type="match status" value="2"/>
</dbReference>
<keyword evidence="6" id="KW-1133">Transmembrane helix</keyword>
<feature type="compositionally biased region" description="Basic and acidic residues" evidence="5">
    <location>
        <begin position="468"/>
        <end position="479"/>
    </location>
</feature>
<dbReference type="PANTHER" id="PTHR36886:SF8">
    <property type="entry name" value="ZINC FINGER CCCH DOMAIN-CONTAINING PROTEIN 38"/>
    <property type="match status" value="1"/>
</dbReference>
<feature type="domain" description="C3H1-type" evidence="7">
    <location>
        <begin position="353"/>
        <end position="380"/>
    </location>
</feature>
<organism evidence="8 9">
    <name type="scientific">Cinnamomum micranthum f. kanehirae</name>
    <dbReference type="NCBI Taxonomy" id="337451"/>
    <lineage>
        <taxon>Eukaryota</taxon>
        <taxon>Viridiplantae</taxon>
        <taxon>Streptophyta</taxon>
        <taxon>Embryophyta</taxon>
        <taxon>Tracheophyta</taxon>
        <taxon>Spermatophyta</taxon>
        <taxon>Magnoliopsida</taxon>
        <taxon>Magnoliidae</taxon>
        <taxon>Laurales</taxon>
        <taxon>Lauraceae</taxon>
        <taxon>Cinnamomum</taxon>
    </lineage>
</organism>
<dbReference type="Gene3D" id="3.30.1370.210">
    <property type="match status" value="1"/>
</dbReference>
<feature type="compositionally biased region" description="Polar residues" evidence="5">
    <location>
        <begin position="54"/>
        <end position="65"/>
    </location>
</feature>
<feature type="compositionally biased region" description="Polar residues" evidence="5">
    <location>
        <begin position="457"/>
        <end position="467"/>
    </location>
</feature>
<feature type="domain" description="C3H1-type" evidence="7">
    <location>
        <begin position="289"/>
        <end position="316"/>
    </location>
</feature>
<dbReference type="AlphaFoldDB" id="A0A3S3MI33"/>
<feature type="compositionally biased region" description="Polar residues" evidence="5">
    <location>
        <begin position="104"/>
        <end position="114"/>
    </location>
</feature>
<evidence type="ECO:0000256" key="3">
    <source>
        <dbReference type="ARBA" id="ARBA00022833"/>
    </source>
</evidence>
<feature type="compositionally biased region" description="Basic and acidic residues" evidence="5">
    <location>
        <begin position="575"/>
        <end position="588"/>
    </location>
</feature>
<dbReference type="STRING" id="337451.A0A3S3MI33"/>
<dbReference type="InterPro" id="IPR036855">
    <property type="entry name" value="Znf_CCCH_sf"/>
</dbReference>
<feature type="compositionally biased region" description="Basic and acidic residues" evidence="5">
    <location>
        <begin position="763"/>
        <end position="777"/>
    </location>
</feature>
<keyword evidence="1 4" id="KW-0479">Metal-binding</keyword>
<gene>
    <name evidence="8" type="ORF">CKAN_01297900</name>
</gene>
<feature type="region of interest" description="Disordered" evidence="5">
    <location>
        <begin position="728"/>
        <end position="795"/>
    </location>
</feature>
<feature type="region of interest" description="Disordered" evidence="5">
    <location>
        <begin position="323"/>
        <end position="351"/>
    </location>
</feature>
<evidence type="ECO:0000256" key="6">
    <source>
        <dbReference type="SAM" id="Phobius"/>
    </source>
</evidence>
<feature type="compositionally biased region" description="Polar residues" evidence="5">
    <location>
        <begin position="378"/>
        <end position="387"/>
    </location>
</feature>
<sequence>MESASLGRDTVTENVKKRISKWDLVADPHSATETVPDNSKSGDAADVHHDKDSSSGWNLSKSASNHIRKWSEMGGDHTMRSKDSLDESCWEPMPEGKRERKYSSVDTGDETISPTMRPYGASDAPRVDAWRQHSRSRSPKSGWGRSYRYSSQISSVPFHELTLVYYAGVEAEVHSVLGVRQKAGLIGVEMEGVDQLHPAGILLQGSAGEVVNAGSLIRMVIMMIGATLTVVILKTEVIDKKGEGFLGYARDEAFTDPEVQSGYPQDRLLHGYEGHYDGDREKREPQRNSRSSTHCNDFLKSKCYRGSACKYVHDIVNADGYGRWSSKDATRERSHGRREDTSFGHDQRRESFRSGNGLCKYFAEGRCRNGERCKFSHQGPTQGSSEWKSQDAGLGDDSIMGNRSWEGPKWSDKDSGSEVAFPENQSWNDPKWSDNAGDRNLSSNQSSGHSKWGDNTCDINFTSNQSLDRPKWGDKDSDKNISISPWCNDTNNIKADDSGNRSWKGPTWGDKAALTNISNSPPWKSSDDGTRRVVSDSRAADQFCNGADMASAGASRDGYPQNMGGKESKSNAQDSHTENPEAEGERQHVSSSATLTQSVALENSYIQQHPGLKADNTVFPCEDRNKFTGSTRVQHENLFGMSAIVPSPGQSSVESAQNQHTLLPQPASNADSFKPNEQNQQMAFSPNVQNLNLDRQSQQVALPPPNAQNFNLSGLNQLIFPSLPSGPNVNLNGQSQPLAPPLLSGQTDSSGQSQQLMMQAPSEARDPVLLGKEESSKNPDLPQPTSGNPVPQNAVTNEQGTQLTDLSASLAQIFGNGQQLPQLYATLNHLSANGLVPSHPYSESNSAMPSEPLVAPFIHPNQGLLPQKQYDPIQGSTESIKPAVTNQLPVPRFPVDIDEQKSASFQQLQVPQQIMAPSSVTDGRDECGPSKIGSLEQSNNENNELSMDVLAVEVNEEATIQCQKDQEMSHLKDMNVDDQVDEGKRNKDEKGMRMFKFALVEFVKELLKPTWKEGHMSREAHKTIVKKVVDKVTGSMQGPHLPQTQEKIDQYLSFSKPKLTKLVDVSFLFFFLFLSLETLGICGKIFEDLRTGSKNLSGFFPFFYELKTSQIFVYLIGILYIQR</sequence>
<evidence type="ECO:0000256" key="4">
    <source>
        <dbReference type="PROSITE-ProRule" id="PRU00723"/>
    </source>
</evidence>
<feature type="transmembrane region" description="Helical" evidence="6">
    <location>
        <begin position="1065"/>
        <end position="1086"/>
    </location>
</feature>
<feature type="region of interest" description="Disordered" evidence="5">
    <location>
        <begin position="24"/>
        <end position="146"/>
    </location>
</feature>
<feature type="compositionally biased region" description="Polar residues" evidence="5">
    <location>
        <begin position="480"/>
        <end position="493"/>
    </location>
</feature>
<feature type="zinc finger region" description="C3H1-type" evidence="4">
    <location>
        <begin position="353"/>
        <end position="380"/>
    </location>
</feature>
<keyword evidence="3 4" id="KW-0862">Zinc</keyword>